<evidence type="ECO:0000313" key="2">
    <source>
        <dbReference type="EMBL" id="JAE25085.1"/>
    </source>
</evidence>
<keyword evidence="1" id="KW-0812">Transmembrane</keyword>
<protein>
    <submittedName>
        <fullName evidence="2">Uncharacterized protein</fullName>
    </submittedName>
</protein>
<dbReference type="EMBL" id="GBRH01172811">
    <property type="protein sequence ID" value="JAE25085.1"/>
    <property type="molecule type" value="Transcribed_RNA"/>
</dbReference>
<sequence>MKFGSSLASTFTGITVNIKSFLNTICWISVCVAILPDAWRPWLDGTQS</sequence>
<reference evidence="2" key="1">
    <citation type="submission" date="2014-09" db="EMBL/GenBank/DDBJ databases">
        <authorList>
            <person name="Magalhaes I.L.F."/>
            <person name="Oliveira U."/>
            <person name="Santos F.R."/>
            <person name="Vidigal T.H.D.A."/>
            <person name="Brescovit A.D."/>
            <person name="Santos A.J."/>
        </authorList>
    </citation>
    <scope>NUCLEOTIDE SEQUENCE</scope>
    <source>
        <tissue evidence="2">Shoot tissue taken approximately 20 cm above the soil surface</tissue>
    </source>
</reference>
<feature type="transmembrane region" description="Helical" evidence="1">
    <location>
        <begin position="21"/>
        <end position="39"/>
    </location>
</feature>
<organism evidence="2">
    <name type="scientific">Arundo donax</name>
    <name type="common">Giant reed</name>
    <name type="synonym">Donax arundinaceus</name>
    <dbReference type="NCBI Taxonomy" id="35708"/>
    <lineage>
        <taxon>Eukaryota</taxon>
        <taxon>Viridiplantae</taxon>
        <taxon>Streptophyta</taxon>
        <taxon>Embryophyta</taxon>
        <taxon>Tracheophyta</taxon>
        <taxon>Spermatophyta</taxon>
        <taxon>Magnoliopsida</taxon>
        <taxon>Liliopsida</taxon>
        <taxon>Poales</taxon>
        <taxon>Poaceae</taxon>
        <taxon>PACMAD clade</taxon>
        <taxon>Arundinoideae</taxon>
        <taxon>Arundineae</taxon>
        <taxon>Arundo</taxon>
    </lineage>
</organism>
<name>A0A0A9GIZ4_ARUDO</name>
<reference evidence="2" key="2">
    <citation type="journal article" date="2015" name="Data Brief">
        <title>Shoot transcriptome of the giant reed, Arundo donax.</title>
        <authorList>
            <person name="Barrero R.A."/>
            <person name="Guerrero F.D."/>
            <person name="Moolhuijzen P."/>
            <person name="Goolsby J.A."/>
            <person name="Tidwell J."/>
            <person name="Bellgard S.E."/>
            <person name="Bellgard M.I."/>
        </authorList>
    </citation>
    <scope>NUCLEOTIDE SEQUENCE</scope>
    <source>
        <tissue evidence="2">Shoot tissue taken approximately 20 cm above the soil surface</tissue>
    </source>
</reference>
<dbReference type="AlphaFoldDB" id="A0A0A9GIZ4"/>
<accession>A0A0A9GIZ4</accession>
<evidence type="ECO:0000256" key="1">
    <source>
        <dbReference type="SAM" id="Phobius"/>
    </source>
</evidence>
<keyword evidence="1" id="KW-1133">Transmembrane helix</keyword>
<proteinExistence type="predicted"/>
<keyword evidence="1" id="KW-0472">Membrane</keyword>